<evidence type="ECO:0000313" key="1">
    <source>
        <dbReference type="EMBL" id="OGY35677.1"/>
    </source>
</evidence>
<sequence length="106" mass="12177">MYGVTSVFPETLIVKIRFFIYQHFSAHGWRVHTQVTHEGQEPAGKERQANFDNALLDAKLSVEDFITTIRAINALKETIRRYLQGYTFIPSAHLQNERARPCGELA</sequence>
<evidence type="ECO:0000313" key="2">
    <source>
        <dbReference type="Proteomes" id="UP000177941"/>
    </source>
</evidence>
<organism evidence="1 2">
    <name type="scientific">Candidatus Andersenbacteria bacterium RIFCSPHIGHO2_12_FULL_45_11b</name>
    <dbReference type="NCBI Taxonomy" id="1797282"/>
    <lineage>
        <taxon>Bacteria</taxon>
        <taxon>Candidatus Anderseniibacteriota</taxon>
    </lineage>
</organism>
<protein>
    <submittedName>
        <fullName evidence="1">Uncharacterized protein</fullName>
    </submittedName>
</protein>
<reference evidence="1 2" key="1">
    <citation type="journal article" date="2016" name="Nat. Commun.">
        <title>Thousands of microbial genomes shed light on interconnected biogeochemical processes in an aquifer system.</title>
        <authorList>
            <person name="Anantharaman K."/>
            <person name="Brown C.T."/>
            <person name="Hug L.A."/>
            <person name="Sharon I."/>
            <person name="Castelle C.J."/>
            <person name="Probst A.J."/>
            <person name="Thomas B.C."/>
            <person name="Singh A."/>
            <person name="Wilkins M.J."/>
            <person name="Karaoz U."/>
            <person name="Brodie E.L."/>
            <person name="Williams K.H."/>
            <person name="Hubbard S.S."/>
            <person name="Banfield J.F."/>
        </authorList>
    </citation>
    <scope>NUCLEOTIDE SEQUENCE [LARGE SCALE GENOMIC DNA]</scope>
</reference>
<dbReference type="Proteomes" id="UP000177941">
    <property type="component" value="Unassembled WGS sequence"/>
</dbReference>
<dbReference type="AlphaFoldDB" id="A0A1G1X8M4"/>
<comment type="caution">
    <text evidence="1">The sequence shown here is derived from an EMBL/GenBank/DDBJ whole genome shotgun (WGS) entry which is preliminary data.</text>
</comment>
<proteinExistence type="predicted"/>
<gene>
    <name evidence="1" type="ORF">A3E36_00065</name>
</gene>
<dbReference type="EMBL" id="MHHS01000047">
    <property type="protein sequence ID" value="OGY35677.1"/>
    <property type="molecule type" value="Genomic_DNA"/>
</dbReference>
<accession>A0A1G1X8M4</accession>
<name>A0A1G1X8M4_9BACT</name>